<evidence type="ECO:0000256" key="5">
    <source>
        <dbReference type="HAMAP-Rule" id="MF_00006"/>
    </source>
</evidence>
<feature type="domain" description="Argininosuccinate lyase C-terminal" evidence="7">
    <location>
        <begin position="372"/>
        <end position="403"/>
    </location>
</feature>
<dbReference type="SUPFAM" id="SSF48557">
    <property type="entry name" value="L-aspartase-like"/>
    <property type="match status" value="1"/>
</dbReference>
<evidence type="ECO:0000256" key="3">
    <source>
        <dbReference type="ARBA" id="ARBA00022571"/>
    </source>
</evidence>
<dbReference type="EC" id="4.3.2.1" evidence="2 5"/>
<dbReference type="InterPro" id="IPR024083">
    <property type="entry name" value="Fumarase/histidase_N"/>
</dbReference>
<dbReference type="PRINTS" id="PR00145">
    <property type="entry name" value="ARGSUCLYASE"/>
</dbReference>
<dbReference type="PROSITE" id="PS00163">
    <property type="entry name" value="FUMARATE_LYASES"/>
    <property type="match status" value="1"/>
</dbReference>
<name>A0A934N959_9BACT</name>
<dbReference type="HAMAP" id="MF_00006">
    <property type="entry name" value="Arg_succ_lyase"/>
    <property type="match status" value="1"/>
</dbReference>
<dbReference type="RefSeq" id="WP_338201330.1">
    <property type="nucleotide sequence ID" value="NZ_JAEKNR010000105.1"/>
</dbReference>
<dbReference type="InterPro" id="IPR020557">
    <property type="entry name" value="Fumarate_lyase_CS"/>
</dbReference>
<dbReference type="InterPro" id="IPR022761">
    <property type="entry name" value="Fumarate_lyase_N"/>
</dbReference>
<evidence type="ECO:0000313" key="9">
    <source>
        <dbReference type="Proteomes" id="UP000612893"/>
    </source>
</evidence>
<evidence type="ECO:0000256" key="4">
    <source>
        <dbReference type="ARBA" id="ARBA00023239"/>
    </source>
</evidence>
<reference evidence="8" key="1">
    <citation type="submission" date="2020-10" db="EMBL/GenBank/DDBJ databases">
        <title>Ca. Dormibacterota MAGs.</title>
        <authorList>
            <person name="Montgomery K."/>
        </authorList>
    </citation>
    <scope>NUCLEOTIDE SEQUENCE [LARGE SCALE GENOMIC DNA]</scope>
    <source>
        <strain evidence="8">SC8812_S17_10</strain>
    </source>
</reference>
<feature type="domain" description="Fumarate lyase N-terminal" evidence="6">
    <location>
        <begin position="25"/>
        <end position="308"/>
    </location>
</feature>
<dbReference type="InterPro" id="IPR000362">
    <property type="entry name" value="Fumarate_lyase_fam"/>
</dbReference>
<dbReference type="AlphaFoldDB" id="A0A934N959"/>
<evidence type="ECO:0000313" key="8">
    <source>
        <dbReference type="EMBL" id="MBJ7598324.1"/>
    </source>
</evidence>
<dbReference type="Proteomes" id="UP000612893">
    <property type="component" value="Unassembled WGS sequence"/>
</dbReference>
<keyword evidence="3 5" id="KW-0055">Arginine biosynthesis</keyword>
<keyword evidence="5" id="KW-0963">Cytoplasm</keyword>
<proteinExistence type="inferred from homology"/>
<comment type="similarity">
    <text evidence="5">Belongs to the lyase 1 family. Argininosuccinate lyase subfamily.</text>
</comment>
<dbReference type="GO" id="GO:0004056">
    <property type="term" value="F:argininosuccinate lyase activity"/>
    <property type="evidence" value="ECO:0007669"/>
    <property type="project" value="UniProtKB-UniRule"/>
</dbReference>
<comment type="pathway">
    <text evidence="1 5">Amino-acid biosynthesis; L-arginine biosynthesis; L-arginine from L-ornithine and carbamoyl phosphate: step 3/3.</text>
</comment>
<dbReference type="PANTHER" id="PTHR43814">
    <property type="entry name" value="ARGININOSUCCINATE LYASE"/>
    <property type="match status" value="1"/>
</dbReference>
<evidence type="ECO:0000256" key="1">
    <source>
        <dbReference type="ARBA" id="ARBA00004941"/>
    </source>
</evidence>
<dbReference type="InterPro" id="IPR008948">
    <property type="entry name" value="L-Aspartase-like"/>
</dbReference>
<dbReference type="PANTHER" id="PTHR43814:SF1">
    <property type="entry name" value="ARGININOSUCCINATE LYASE"/>
    <property type="match status" value="1"/>
</dbReference>
<accession>A0A934N959</accession>
<evidence type="ECO:0000259" key="6">
    <source>
        <dbReference type="Pfam" id="PF00206"/>
    </source>
</evidence>
<protein>
    <recommendedName>
        <fullName evidence="2 5">Argininosuccinate lyase</fullName>
        <shortName evidence="5">ASAL</shortName>
        <ecNumber evidence="2 5">4.3.2.1</ecNumber>
    </recommendedName>
    <alternativeName>
        <fullName evidence="5">Arginosuccinase</fullName>
    </alternativeName>
</protein>
<gene>
    <name evidence="5 8" type="primary">argH</name>
    <name evidence="8" type="ORF">JF922_09605</name>
</gene>
<dbReference type="Gene3D" id="1.10.40.30">
    <property type="entry name" value="Fumarase/aspartase (C-terminal domain)"/>
    <property type="match status" value="1"/>
</dbReference>
<dbReference type="GO" id="GO:0042450">
    <property type="term" value="P:L-arginine biosynthetic process via ornithine"/>
    <property type="evidence" value="ECO:0007669"/>
    <property type="project" value="UniProtKB-UniRule"/>
</dbReference>
<dbReference type="InterPro" id="IPR029419">
    <property type="entry name" value="Arg_succ_lyase_C"/>
</dbReference>
<sequence length="448" mass="47937">MTGGRGAGGKLYSGRFGEGLLPELESFASSLEVDVELAPYDVAGSIAHARALRAAGLLDEEQLRGAEDGLRQVAAEIADGTFEFRDSDEDIHTAVERRLTELHPEAGARLHAGRSRNDQVALDLRLYSRAACAALARALSELVDRLAEQAQTHAELGMPGYTHLQRAQPVTVGHHLLAHAEPLLRDGDRVRHAYQSADVMPLGSGALAGRTLAIPREVVARELGFKALTANSMDAVADRDFAIDLLFACVTIGVHLSRLAEDMVLWASAEFGFLRLPDRVATGSSLMPQKKNPDIAELLRGRSGRALGGFVALATVLKGLPMAYDRDLQEDKVALFPAVDNALDCLGAAGVLVENLEFDRERLAAGLSDPGMLATDSAERLVSEGVAFREAHHRVAAEVRQGTHQPPWDAARSQELRGFAVRAQAGATARRAAALARWGAGHPPPLPV</sequence>
<dbReference type="PRINTS" id="PR00149">
    <property type="entry name" value="FUMRATELYASE"/>
</dbReference>
<dbReference type="Pfam" id="PF00206">
    <property type="entry name" value="Lyase_1"/>
    <property type="match status" value="1"/>
</dbReference>
<organism evidence="8 9">
    <name type="scientific">Candidatus Nephthysia bennettiae</name>
    <dbReference type="NCBI Taxonomy" id="3127016"/>
    <lineage>
        <taxon>Bacteria</taxon>
        <taxon>Bacillati</taxon>
        <taxon>Candidatus Dormiibacterota</taxon>
        <taxon>Candidatus Dormibacteria</taxon>
        <taxon>Candidatus Dormibacterales</taxon>
        <taxon>Candidatus Dormibacteraceae</taxon>
        <taxon>Candidatus Nephthysia</taxon>
    </lineage>
</organism>
<evidence type="ECO:0000256" key="2">
    <source>
        <dbReference type="ARBA" id="ARBA00012338"/>
    </source>
</evidence>
<comment type="subcellular location">
    <subcellularLocation>
        <location evidence="5">Cytoplasm</location>
    </subcellularLocation>
</comment>
<dbReference type="FunFam" id="1.20.200.10:FF:000015">
    <property type="entry name" value="argininosuccinate lyase isoform X2"/>
    <property type="match status" value="1"/>
</dbReference>
<dbReference type="GO" id="GO:0005829">
    <property type="term" value="C:cytosol"/>
    <property type="evidence" value="ECO:0007669"/>
    <property type="project" value="TreeGrafter"/>
</dbReference>
<dbReference type="InterPro" id="IPR009049">
    <property type="entry name" value="Argininosuccinate_lyase"/>
</dbReference>
<dbReference type="Pfam" id="PF14698">
    <property type="entry name" value="ASL_C2"/>
    <property type="match status" value="1"/>
</dbReference>
<comment type="catalytic activity">
    <reaction evidence="5">
        <text>2-(N(omega)-L-arginino)succinate = fumarate + L-arginine</text>
        <dbReference type="Rhea" id="RHEA:24020"/>
        <dbReference type="ChEBI" id="CHEBI:29806"/>
        <dbReference type="ChEBI" id="CHEBI:32682"/>
        <dbReference type="ChEBI" id="CHEBI:57472"/>
        <dbReference type="EC" id="4.3.2.1"/>
    </reaction>
</comment>
<dbReference type="CDD" id="cd01359">
    <property type="entry name" value="Argininosuccinate_lyase"/>
    <property type="match status" value="1"/>
</dbReference>
<dbReference type="Gene3D" id="1.20.200.10">
    <property type="entry name" value="Fumarase/aspartase (Central domain)"/>
    <property type="match status" value="1"/>
</dbReference>
<keyword evidence="4 5" id="KW-0456">Lyase</keyword>
<dbReference type="EMBL" id="JAEKNR010000105">
    <property type="protein sequence ID" value="MBJ7598324.1"/>
    <property type="molecule type" value="Genomic_DNA"/>
</dbReference>
<keyword evidence="9" id="KW-1185">Reference proteome</keyword>
<evidence type="ECO:0000259" key="7">
    <source>
        <dbReference type="Pfam" id="PF14698"/>
    </source>
</evidence>
<dbReference type="Gene3D" id="1.10.275.10">
    <property type="entry name" value="Fumarase/aspartase (N-terminal domain)"/>
    <property type="match status" value="1"/>
</dbReference>
<dbReference type="NCBIfam" id="TIGR00838">
    <property type="entry name" value="argH"/>
    <property type="match status" value="1"/>
</dbReference>
<comment type="caution">
    <text evidence="8">The sequence shown here is derived from an EMBL/GenBank/DDBJ whole genome shotgun (WGS) entry which is preliminary data.</text>
</comment>
<keyword evidence="5" id="KW-0028">Amino-acid biosynthesis</keyword>